<organism evidence="2 3">
    <name type="scientific">Flaviflagellibacter deserti</name>
    <dbReference type="NCBI Taxonomy" id="2267266"/>
    <lineage>
        <taxon>Bacteria</taxon>
        <taxon>Pseudomonadati</taxon>
        <taxon>Pseudomonadota</taxon>
        <taxon>Alphaproteobacteria</taxon>
        <taxon>Hyphomicrobiales</taxon>
        <taxon>Flaviflagellibacter</taxon>
    </lineage>
</organism>
<proteinExistence type="predicted"/>
<dbReference type="SUPFAM" id="SSF141371">
    <property type="entry name" value="PilZ domain-like"/>
    <property type="match status" value="1"/>
</dbReference>
<gene>
    <name evidence="2" type="ORF">ACFPFW_12050</name>
</gene>
<dbReference type="Gene3D" id="2.40.10.220">
    <property type="entry name" value="predicted glycosyltransferase like domains"/>
    <property type="match status" value="1"/>
</dbReference>
<accession>A0ABV9Z7E5</accession>
<name>A0ABV9Z7E5_9HYPH</name>
<feature type="domain" description="PilZ" evidence="1">
    <location>
        <begin position="9"/>
        <end position="93"/>
    </location>
</feature>
<keyword evidence="3" id="KW-1185">Reference proteome</keyword>
<dbReference type="RefSeq" id="WP_162799608.1">
    <property type="nucleotide sequence ID" value="NZ_JBHSJF010000006.1"/>
</dbReference>
<protein>
    <submittedName>
        <fullName evidence="2">PilZ domain-containing protein</fullName>
    </submittedName>
</protein>
<evidence type="ECO:0000313" key="2">
    <source>
        <dbReference type="EMBL" id="MFC5068741.1"/>
    </source>
</evidence>
<evidence type="ECO:0000259" key="1">
    <source>
        <dbReference type="Pfam" id="PF07238"/>
    </source>
</evidence>
<dbReference type="EMBL" id="JBHSJF010000006">
    <property type="protein sequence ID" value="MFC5068741.1"/>
    <property type="molecule type" value="Genomic_DNA"/>
</dbReference>
<evidence type="ECO:0000313" key="3">
    <source>
        <dbReference type="Proteomes" id="UP001595796"/>
    </source>
</evidence>
<comment type="caution">
    <text evidence="2">The sequence shown here is derived from an EMBL/GenBank/DDBJ whole genome shotgun (WGS) entry which is preliminary data.</text>
</comment>
<dbReference type="InterPro" id="IPR009875">
    <property type="entry name" value="PilZ_domain"/>
</dbReference>
<dbReference type="Proteomes" id="UP001595796">
    <property type="component" value="Unassembled WGS sequence"/>
</dbReference>
<sequence>MAGAVEQPQRRRYERVPISIEANLRVPRARPLGCVVRDVSQEGALVQLLRPVRLPPQFVLDIEGNLPVRRLCSLTWQNEDMAGIKFEAAPMTDPADVIDVSPVPSHALIALP</sequence>
<dbReference type="Pfam" id="PF07238">
    <property type="entry name" value="PilZ"/>
    <property type="match status" value="1"/>
</dbReference>
<reference evidence="3" key="1">
    <citation type="journal article" date="2019" name="Int. J. Syst. Evol. Microbiol.">
        <title>The Global Catalogue of Microorganisms (GCM) 10K type strain sequencing project: providing services to taxonomists for standard genome sequencing and annotation.</title>
        <authorList>
            <consortium name="The Broad Institute Genomics Platform"/>
            <consortium name="The Broad Institute Genome Sequencing Center for Infectious Disease"/>
            <person name="Wu L."/>
            <person name="Ma J."/>
        </authorList>
    </citation>
    <scope>NUCLEOTIDE SEQUENCE [LARGE SCALE GENOMIC DNA]</scope>
    <source>
        <strain evidence="3">CGMCC 1.16444</strain>
    </source>
</reference>